<dbReference type="InterPro" id="IPR002885">
    <property type="entry name" value="PPR_rpt"/>
</dbReference>
<dbReference type="InterPro" id="IPR051222">
    <property type="entry name" value="PPR/CCM1_RNA-binding"/>
</dbReference>
<protein>
    <submittedName>
        <fullName evidence="4">Pentacotripeptide-repeat region of PRORP domain-containing protein</fullName>
    </submittedName>
</protein>
<evidence type="ECO:0000313" key="5">
    <source>
        <dbReference type="Proteomes" id="UP001152797"/>
    </source>
</evidence>
<organism evidence="2">
    <name type="scientific">Cladocopium goreaui</name>
    <dbReference type="NCBI Taxonomy" id="2562237"/>
    <lineage>
        <taxon>Eukaryota</taxon>
        <taxon>Sar</taxon>
        <taxon>Alveolata</taxon>
        <taxon>Dinophyceae</taxon>
        <taxon>Suessiales</taxon>
        <taxon>Symbiodiniaceae</taxon>
        <taxon>Cladocopium</taxon>
    </lineage>
</organism>
<name>A0A9P1BK99_9DINO</name>
<evidence type="ECO:0000313" key="2">
    <source>
        <dbReference type="EMBL" id="CAI3974926.1"/>
    </source>
</evidence>
<reference evidence="2" key="1">
    <citation type="submission" date="2022-10" db="EMBL/GenBank/DDBJ databases">
        <authorList>
            <person name="Chen Y."/>
            <person name="Dougan E. K."/>
            <person name="Chan C."/>
            <person name="Rhodes N."/>
            <person name="Thang M."/>
        </authorList>
    </citation>
    <scope>NUCLEOTIDE SEQUENCE</scope>
</reference>
<sequence length="575" mass="62915">MAVRLLGAVQERHDLQASTVTVNTVLAACRASSWTMAVKIFRESLRHASVNVISYNSTLNSLSSALCWQKAAALLKLAPVQPDMISFNGHISLHGRLSHWHHALDVLKETRFRRLQNSQITYNASISALERGSRWESTLLLLGDAKRRSRSLNEVAGNSALAACERCSKWCTAVQFLSGFTGRDDLVVDVISFNTAISCCEKSSAWEAALALLADAESRRLVDVITYNATISACEKAKMWQLAIELLKDTQRSMTPDLISYNSAISACRVESPCSWLLALALMAEAQRKRLRWDIITYSSAVGVCEKSSQWKAARLLLQDTSQQRSMNVIVLNAALCAFGAAGQWQLALWTSYCGPEKAGFSMDVISCTSCISACEASSHWSMGLFLLEDATGRLLRLNTFSYSCGLSGLAPWQPWQGTLQLLKTMALRQVRGNEVTYKTATGGLANHAQWMQGFALLALGDVAVTEALSAAISGAARSDDADVWPRALAAVDGMTLSPISFSELVATCEKMVGSSPLRLELPPPSLGCENDQRYVCPFKIGQPFAGRHKNNPTCGLIRLIHTHFWLMKPLISLL</sequence>
<dbReference type="EMBL" id="CAMXCT030000169">
    <property type="protein sequence ID" value="CAL4762238.1"/>
    <property type="molecule type" value="Genomic_DNA"/>
</dbReference>
<proteinExistence type="predicted"/>
<evidence type="ECO:0000313" key="4">
    <source>
        <dbReference type="EMBL" id="CAL4762238.1"/>
    </source>
</evidence>
<keyword evidence="1" id="KW-0677">Repeat</keyword>
<dbReference type="InterPro" id="IPR011990">
    <property type="entry name" value="TPR-like_helical_dom_sf"/>
</dbReference>
<reference evidence="3" key="2">
    <citation type="submission" date="2024-04" db="EMBL/GenBank/DDBJ databases">
        <authorList>
            <person name="Chen Y."/>
            <person name="Shah S."/>
            <person name="Dougan E. K."/>
            <person name="Thang M."/>
            <person name="Chan C."/>
        </authorList>
    </citation>
    <scope>NUCLEOTIDE SEQUENCE [LARGE SCALE GENOMIC DNA]</scope>
</reference>
<dbReference type="Gene3D" id="1.25.40.10">
    <property type="entry name" value="Tetratricopeptide repeat domain"/>
    <property type="match status" value="4"/>
</dbReference>
<keyword evidence="5" id="KW-1185">Reference proteome</keyword>
<dbReference type="EMBL" id="CAMXCT020000169">
    <property type="protein sequence ID" value="CAL1128301.1"/>
    <property type="molecule type" value="Genomic_DNA"/>
</dbReference>
<dbReference type="Proteomes" id="UP001152797">
    <property type="component" value="Unassembled WGS sequence"/>
</dbReference>
<dbReference type="PANTHER" id="PTHR47942">
    <property type="entry name" value="TETRATRICOPEPTIDE REPEAT (TPR)-LIKE SUPERFAMILY PROTEIN-RELATED"/>
    <property type="match status" value="1"/>
</dbReference>
<gene>
    <name evidence="2" type="ORF">C1SCF055_LOCUS3290</name>
</gene>
<comment type="caution">
    <text evidence="2">The sequence shown here is derived from an EMBL/GenBank/DDBJ whole genome shotgun (WGS) entry which is preliminary data.</text>
</comment>
<dbReference type="PANTHER" id="PTHR47942:SF63">
    <property type="entry name" value="PENTATRICOPEPTIDE REPEAT-CONTAINING PROTEIN"/>
    <property type="match status" value="1"/>
</dbReference>
<dbReference type="EMBL" id="CAMXCT010000169">
    <property type="protein sequence ID" value="CAI3974926.1"/>
    <property type="molecule type" value="Genomic_DNA"/>
</dbReference>
<evidence type="ECO:0000256" key="1">
    <source>
        <dbReference type="ARBA" id="ARBA00022737"/>
    </source>
</evidence>
<dbReference type="Pfam" id="PF13812">
    <property type="entry name" value="PPR_3"/>
    <property type="match status" value="1"/>
</dbReference>
<accession>A0A9P1BK99</accession>
<dbReference type="PROSITE" id="PS51257">
    <property type="entry name" value="PROKAR_LIPOPROTEIN"/>
    <property type="match status" value="1"/>
</dbReference>
<dbReference type="AlphaFoldDB" id="A0A9P1BK99"/>
<evidence type="ECO:0000313" key="3">
    <source>
        <dbReference type="EMBL" id="CAL1128301.1"/>
    </source>
</evidence>